<gene>
    <name evidence="1" type="ORF">CDL12_14609</name>
</gene>
<evidence type="ECO:0008006" key="3">
    <source>
        <dbReference type="Google" id="ProtNLM"/>
    </source>
</evidence>
<dbReference type="AlphaFoldDB" id="A0A2G9H5J0"/>
<comment type="caution">
    <text evidence="1">The sequence shown here is derived from an EMBL/GenBank/DDBJ whole genome shotgun (WGS) entry which is preliminary data.</text>
</comment>
<dbReference type="OrthoDB" id="1726951at2759"/>
<reference evidence="2" key="1">
    <citation type="journal article" date="2018" name="Gigascience">
        <title>Genome assembly of the Pink Ipe (Handroanthus impetiginosus, Bignoniaceae), a highly valued, ecologically keystone Neotropical timber forest tree.</title>
        <authorList>
            <person name="Silva-Junior O.B."/>
            <person name="Grattapaglia D."/>
            <person name="Novaes E."/>
            <person name="Collevatti R.G."/>
        </authorList>
    </citation>
    <scope>NUCLEOTIDE SEQUENCE [LARGE SCALE GENOMIC DNA]</scope>
    <source>
        <strain evidence="2">cv. UFG-1</strain>
    </source>
</reference>
<proteinExistence type="predicted"/>
<keyword evidence="2" id="KW-1185">Reference proteome</keyword>
<sequence>MRASFLENQIATERYKSSLKSEVINEDDTIFTFKFVPYLNHVVNICCLMINWPEGTFECQCSMLESNKIPCRYIISALKNLQQTKLPNLIIKYRWMVDIGVKLRKEFHSPFPFEDPQHRRYAQLHKECVELCLLLSRTKKVTINTINMLKLVESVQPQKKERLLN</sequence>
<name>A0A2G9H5J0_9LAMI</name>
<evidence type="ECO:0000313" key="2">
    <source>
        <dbReference type="Proteomes" id="UP000231279"/>
    </source>
</evidence>
<organism evidence="1 2">
    <name type="scientific">Handroanthus impetiginosus</name>
    <dbReference type="NCBI Taxonomy" id="429701"/>
    <lineage>
        <taxon>Eukaryota</taxon>
        <taxon>Viridiplantae</taxon>
        <taxon>Streptophyta</taxon>
        <taxon>Embryophyta</taxon>
        <taxon>Tracheophyta</taxon>
        <taxon>Spermatophyta</taxon>
        <taxon>Magnoliopsida</taxon>
        <taxon>eudicotyledons</taxon>
        <taxon>Gunneridae</taxon>
        <taxon>Pentapetalae</taxon>
        <taxon>asterids</taxon>
        <taxon>lamiids</taxon>
        <taxon>Lamiales</taxon>
        <taxon>Bignoniaceae</taxon>
        <taxon>Crescentiina</taxon>
        <taxon>Tabebuia alliance</taxon>
        <taxon>Handroanthus</taxon>
    </lineage>
</organism>
<protein>
    <recommendedName>
        <fullName evidence="3">SWIM-type domain-containing protein</fullName>
    </recommendedName>
</protein>
<accession>A0A2G9H5J0</accession>
<dbReference type="Proteomes" id="UP000231279">
    <property type="component" value="Unassembled WGS sequence"/>
</dbReference>
<dbReference type="EMBL" id="NKXS01002614">
    <property type="protein sequence ID" value="PIN12778.1"/>
    <property type="molecule type" value="Genomic_DNA"/>
</dbReference>
<evidence type="ECO:0000313" key="1">
    <source>
        <dbReference type="EMBL" id="PIN12778.1"/>
    </source>
</evidence>